<comment type="caution">
    <text evidence="2">The sequence shown here is derived from an EMBL/GenBank/DDBJ whole genome shotgun (WGS) entry which is preliminary data.</text>
</comment>
<accession>A0AAD5S285</accession>
<feature type="region of interest" description="Disordered" evidence="1">
    <location>
        <begin position="325"/>
        <end position="386"/>
    </location>
</feature>
<sequence>MPDPSTFPVESTHAGKQLTELQPLPIIETPPSLPPAAAKTAEKATQTDPDPDSTTVNIHLPHRQFSIFHIQQEEEKRISGILLASTNTTTNVDGGGVSISLPPSDNRTSTGSNRSSEKIRSRNSIIIMDGQRESVISIDLGHPTPSDRDVTNTNTKGGSELTTSGEVEDPAAPAYEEVVSPIDNLVESPLVATPVSPPARKQSIVYIRRQDSDLDSVLTSVGDVSEGGRSGGSGDVRKLIGGSSSAATLNDEEASEVGVGVGGGGSGFRIPVIDQSVSGVMLPPLGVSERITNPETAQAVQSLTSTWPILKGGFLLRKEVHLTPSSTSISFPHTSAAEEQNTTKSRPDRPSKILSRGIGSLLKSRSSNSNTANRSKRSTDNAVDEQTGGEEWVLYWVEVRGR</sequence>
<proteinExistence type="predicted"/>
<feature type="compositionally biased region" description="Low complexity" evidence="1">
    <location>
        <begin position="363"/>
        <end position="373"/>
    </location>
</feature>
<evidence type="ECO:0000256" key="1">
    <source>
        <dbReference type="SAM" id="MobiDB-lite"/>
    </source>
</evidence>
<gene>
    <name evidence="2" type="ORF">HK097_005634</name>
</gene>
<protein>
    <submittedName>
        <fullName evidence="2">Uncharacterized protein</fullName>
    </submittedName>
</protein>
<reference evidence="2" key="1">
    <citation type="submission" date="2020-05" db="EMBL/GenBank/DDBJ databases">
        <title>Phylogenomic resolution of chytrid fungi.</title>
        <authorList>
            <person name="Stajich J.E."/>
            <person name="Amses K."/>
            <person name="Simmons R."/>
            <person name="Seto K."/>
            <person name="Myers J."/>
            <person name="Bonds A."/>
            <person name="Quandt C.A."/>
            <person name="Barry K."/>
            <person name="Liu P."/>
            <person name="Grigoriev I."/>
            <person name="Longcore J.E."/>
            <person name="James T.Y."/>
        </authorList>
    </citation>
    <scope>NUCLEOTIDE SEQUENCE</scope>
    <source>
        <strain evidence="2">JEL0318</strain>
    </source>
</reference>
<evidence type="ECO:0000313" key="3">
    <source>
        <dbReference type="Proteomes" id="UP001212841"/>
    </source>
</evidence>
<feature type="region of interest" description="Disordered" evidence="1">
    <location>
        <begin position="93"/>
        <end position="119"/>
    </location>
</feature>
<feature type="region of interest" description="Disordered" evidence="1">
    <location>
        <begin position="140"/>
        <end position="166"/>
    </location>
</feature>
<feature type="compositionally biased region" description="Polar residues" evidence="1">
    <location>
        <begin position="101"/>
        <end position="114"/>
    </location>
</feature>
<organism evidence="2 3">
    <name type="scientific">Rhizophlyctis rosea</name>
    <dbReference type="NCBI Taxonomy" id="64517"/>
    <lineage>
        <taxon>Eukaryota</taxon>
        <taxon>Fungi</taxon>
        <taxon>Fungi incertae sedis</taxon>
        <taxon>Chytridiomycota</taxon>
        <taxon>Chytridiomycota incertae sedis</taxon>
        <taxon>Chytridiomycetes</taxon>
        <taxon>Rhizophlyctidales</taxon>
        <taxon>Rhizophlyctidaceae</taxon>
        <taxon>Rhizophlyctis</taxon>
    </lineage>
</organism>
<keyword evidence="3" id="KW-1185">Reference proteome</keyword>
<feature type="compositionally biased region" description="Polar residues" evidence="1">
    <location>
        <begin position="325"/>
        <end position="344"/>
    </location>
</feature>
<evidence type="ECO:0000313" key="2">
    <source>
        <dbReference type="EMBL" id="KAJ3030378.1"/>
    </source>
</evidence>
<name>A0AAD5S285_9FUNG</name>
<dbReference type="Proteomes" id="UP001212841">
    <property type="component" value="Unassembled WGS sequence"/>
</dbReference>
<dbReference type="EMBL" id="JADGJD010002636">
    <property type="protein sequence ID" value="KAJ3030378.1"/>
    <property type="molecule type" value="Genomic_DNA"/>
</dbReference>
<feature type="region of interest" description="Disordered" evidence="1">
    <location>
        <begin position="1"/>
        <end position="54"/>
    </location>
</feature>
<feature type="compositionally biased region" description="Polar residues" evidence="1">
    <location>
        <begin position="151"/>
        <end position="165"/>
    </location>
</feature>
<dbReference type="AlphaFoldDB" id="A0AAD5S285"/>
<feature type="non-terminal residue" evidence="2">
    <location>
        <position position="402"/>
    </location>
</feature>